<dbReference type="GO" id="GO:0016020">
    <property type="term" value="C:membrane"/>
    <property type="evidence" value="ECO:0007669"/>
    <property type="project" value="UniProtKB-SubCell"/>
</dbReference>
<dbReference type="EMBL" id="JAMKFB020000022">
    <property type="protein sequence ID" value="KAL0159380.1"/>
    <property type="molecule type" value="Genomic_DNA"/>
</dbReference>
<keyword evidence="5" id="KW-1185">Reference proteome</keyword>
<sequence>MDENRAPETYYVYVTNTGTVLDGRPFHVISSCRLDIYTFPFDFQNCTYTFNSYKHS</sequence>
<dbReference type="InterPro" id="IPR006202">
    <property type="entry name" value="Neur_chan_lig-bd"/>
</dbReference>
<accession>A0ABD0NBE2</accession>
<evidence type="ECO:0000259" key="3">
    <source>
        <dbReference type="Pfam" id="PF02931"/>
    </source>
</evidence>
<evidence type="ECO:0000256" key="1">
    <source>
        <dbReference type="ARBA" id="ARBA00004370"/>
    </source>
</evidence>
<evidence type="ECO:0000313" key="5">
    <source>
        <dbReference type="Proteomes" id="UP001529510"/>
    </source>
</evidence>
<dbReference type="Proteomes" id="UP001529510">
    <property type="component" value="Unassembled WGS sequence"/>
</dbReference>
<organism evidence="4 5">
    <name type="scientific">Cirrhinus mrigala</name>
    <name type="common">Mrigala</name>
    <dbReference type="NCBI Taxonomy" id="683832"/>
    <lineage>
        <taxon>Eukaryota</taxon>
        <taxon>Metazoa</taxon>
        <taxon>Chordata</taxon>
        <taxon>Craniata</taxon>
        <taxon>Vertebrata</taxon>
        <taxon>Euteleostomi</taxon>
        <taxon>Actinopterygii</taxon>
        <taxon>Neopterygii</taxon>
        <taxon>Teleostei</taxon>
        <taxon>Ostariophysi</taxon>
        <taxon>Cypriniformes</taxon>
        <taxon>Cyprinidae</taxon>
        <taxon>Labeoninae</taxon>
        <taxon>Labeonini</taxon>
        <taxon>Cirrhinus</taxon>
    </lineage>
</organism>
<comment type="caution">
    <text evidence="4">The sequence shown here is derived from an EMBL/GenBank/DDBJ whole genome shotgun (WGS) entry which is preliminary data.</text>
</comment>
<dbReference type="Pfam" id="PF02931">
    <property type="entry name" value="Neur_chan_LBD"/>
    <property type="match status" value="1"/>
</dbReference>
<feature type="non-terminal residue" evidence="4">
    <location>
        <position position="56"/>
    </location>
</feature>
<comment type="subcellular location">
    <subcellularLocation>
        <location evidence="1">Membrane</location>
    </subcellularLocation>
</comment>
<dbReference type="SUPFAM" id="SSF63712">
    <property type="entry name" value="Nicotinic receptor ligand binding domain-like"/>
    <property type="match status" value="1"/>
</dbReference>
<protein>
    <recommendedName>
        <fullName evidence="3">Neurotransmitter-gated ion-channel ligand-binding domain-containing protein</fullName>
    </recommendedName>
</protein>
<name>A0ABD0NBE2_CIRMR</name>
<feature type="domain" description="Neurotransmitter-gated ion-channel ligand-binding" evidence="3">
    <location>
        <begin position="8"/>
        <end position="55"/>
    </location>
</feature>
<gene>
    <name evidence="4" type="ORF">M9458_043105</name>
</gene>
<dbReference type="InterPro" id="IPR018000">
    <property type="entry name" value="Neurotransmitter_ion_chnl_CS"/>
</dbReference>
<evidence type="ECO:0000313" key="4">
    <source>
        <dbReference type="EMBL" id="KAL0159380.1"/>
    </source>
</evidence>
<evidence type="ECO:0000256" key="2">
    <source>
        <dbReference type="ARBA" id="ARBA00023136"/>
    </source>
</evidence>
<keyword evidence="2" id="KW-0472">Membrane</keyword>
<dbReference type="AlphaFoldDB" id="A0ABD0NBE2"/>
<dbReference type="Gene3D" id="2.70.170.10">
    <property type="entry name" value="Neurotransmitter-gated ion-channel ligand-binding domain"/>
    <property type="match status" value="1"/>
</dbReference>
<proteinExistence type="predicted"/>
<dbReference type="PROSITE" id="PS00236">
    <property type="entry name" value="NEUROTR_ION_CHANNEL"/>
    <property type="match status" value="1"/>
</dbReference>
<reference evidence="4 5" key="1">
    <citation type="submission" date="2024-05" db="EMBL/GenBank/DDBJ databases">
        <title>Genome sequencing and assembly of Indian major carp, Cirrhinus mrigala (Hamilton, 1822).</title>
        <authorList>
            <person name="Mohindra V."/>
            <person name="Chowdhury L.M."/>
            <person name="Lal K."/>
            <person name="Jena J.K."/>
        </authorList>
    </citation>
    <scope>NUCLEOTIDE SEQUENCE [LARGE SCALE GENOMIC DNA]</scope>
    <source>
        <strain evidence="4">CM1030</strain>
        <tissue evidence="4">Blood</tissue>
    </source>
</reference>
<dbReference type="InterPro" id="IPR036734">
    <property type="entry name" value="Neur_chan_lig-bd_sf"/>
</dbReference>